<name>A0A8J7IX83_9BACT</name>
<proteinExistence type="predicted"/>
<organism evidence="1 2">
    <name type="scientific">Geomesophilobacter sediminis</name>
    <dbReference type="NCBI Taxonomy" id="2798584"/>
    <lineage>
        <taxon>Bacteria</taxon>
        <taxon>Pseudomonadati</taxon>
        <taxon>Thermodesulfobacteriota</taxon>
        <taxon>Desulfuromonadia</taxon>
        <taxon>Geobacterales</taxon>
        <taxon>Geobacteraceae</taxon>
        <taxon>Geomesophilobacter</taxon>
    </lineage>
</organism>
<comment type="caution">
    <text evidence="1">The sequence shown here is derived from an EMBL/GenBank/DDBJ whole genome shotgun (WGS) entry which is preliminary data.</text>
</comment>
<evidence type="ECO:0000313" key="1">
    <source>
        <dbReference type="EMBL" id="MBJ6724412.1"/>
    </source>
</evidence>
<sequence>MTIKSPVVLRQDEMRHGGKEGRGQRRLRTVRSEAGHPRMRARGALLAAVLWLTLLPVPAAHAVSDCVYGGTNFSDGALACQSGFQFRCSNGTWEGLDLTCNEPPPAPTRSKPAECACTANDEFNCSAVDMICCVTLEGDGCVKRCCQRP</sequence>
<keyword evidence="2" id="KW-1185">Reference proteome</keyword>
<dbReference type="Proteomes" id="UP000636888">
    <property type="component" value="Unassembled WGS sequence"/>
</dbReference>
<evidence type="ECO:0000313" key="2">
    <source>
        <dbReference type="Proteomes" id="UP000636888"/>
    </source>
</evidence>
<gene>
    <name evidence="1" type="ORF">JFN93_06810</name>
</gene>
<dbReference type="EMBL" id="JAEMHM010000005">
    <property type="protein sequence ID" value="MBJ6724412.1"/>
    <property type="molecule type" value="Genomic_DNA"/>
</dbReference>
<accession>A0A8J7IX83</accession>
<dbReference type="AlphaFoldDB" id="A0A8J7IX83"/>
<protein>
    <submittedName>
        <fullName evidence="1">Uncharacterized protein</fullName>
    </submittedName>
</protein>
<reference evidence="1" key="1">
    <citation type="submission" date="2020-12" db="EMBL/GenBank/DDBJ databases">
        <title>Geomonas sp. Red875, isolated from river sediment.</title>
        <authorList>
            <person name="Xu Z."/>
            <person name="Zhang Z."/>
            <person name="Masuda Y."/>
            <person name="Itoh H."/>
            <person name="Senoo K."/>
        </authorList>
    </citation>
    <scope>NUCLEOTIDE SEQUENCE</scope>
    <source>
        <strain evidence="1">Red875</strain>
    </source>
</reference>
<dbReference type="RefSeq" id="WP_199383262.1">
    <property type="nucleotide sequence ID" value="NZ_JAEMHM010000005.1"/>
</dbReference>